<evidence type="ECO:0000259" key="1">
    <source>
        <dbReference type="Pfam" id="PF13472"/>
    </source>
</evidence>
<organism evidence="2 3">
    <name type="scientific">Gasterosteus aculeatus aculeatus</name>
    <name type="common">three-spined stickleback</name>
    <dbReference type="NCBI Taxonomy" id="481459"/>
    <lineage>
        <taxon>Eukaryota</taxon>
        <taxon>Metazoa</taxon>
        <taxon>Chordata</taxon>
        <taxon>Craniata</taxon>
        <taxon>Vertebrata</taxon>
        <taxon>Euteleostomi</taxon>
        <taxon>Actinopterygii</taxon>
        <taxon>Neopterygii</taxon>
        <taxon>Teleostei</taxon>
        <taxon>Neoteleostei</taxon>
        <taxon>Acanthomorphata</taxon>
        <taxon>Eupercaria</taxon>
        <taxon>Perciformes</taxon>
        <taxon>Cottioidei</taxon>
        <taxon>Gasterosteales</taxon>
        <taxon>Gasterosteidae</taxon>
        <taxon>Gasterosteus</taxon>
    </lineage>
</organism>
<evidence type="ECO:0000313" key="3">
    <source>
        <dbReference type="Proteomes" id="UP000007635"/>
    </source>
</evidence>
<sequence>MSDVDVLVNQMQVMTQQWKEDMARSEAPEEQLIVIHVGGNDSRLRCSEVTKVNVELVCTYAKTMSDTVVFSGPLPNLTSDDIYSRMSSFRRWLSRWCPVNNVGFVDHWKTFWGEPGLIRRDSIHPTLDGAELLSKNLTQFLTGLNP</sequence>
<dbReference type="GeneTree" id="ENSGT01120000271991"/>
<dbReference type="AlphaFoldDB" id="A0AAQ4QV42"/>
<dbReference type="Proteomes" id="UP000007635">
    <property type="component" value="Chromosome XI"/>
</dbReference>
<dbReference type="Pfam" id="PF13472">
    <property type="entry name" value="Lipase_GDSL_2"/>
    <property type="match status" value="1"/>
</dbReference>
<dbReference type="Ensembl" id="ENSGACT00000076011.1">
    <property type="protein sequence ID" value="ENSGACP00000037181.1"/>
    <property type="gene ID" value="ENSGACG00000037211.1"/>
</dbReference>
<name>A0AAQ4QV42_GASAC</name>
<reference evidence="2" key="2">
    <citation type="submission" date="2025-05" db="UniProtKB">
        <authorList>
            <consortium name="Ensembl"/>
        </authorList>
    </citation>
    <scope>IDENTIFICATION</scope>
</reference>
<dbReference type="InterPro" id="IPR013830">
    <property type="entry name" value="SGNH_hydro"/>
</dbReference>
<reference evidence="2 3" key="1">
    <citation type="journal article" date="2021" name="G3 (Bethesda)">
        <title>Improved contiguity of the threespine stickleback genome using long-read sequencing.</title>
        <authorList>
            <person name="Nath S."/>
            <person name="Shaw D.E."/>
            <person name="White M.A."/>
        </authorList>
    </citation>
    <scope>NUCLEOTIDE SEQUENCE [LARGE SCALE GENOMIC DNA]</scope>
    <source>
        <strain evidence="2 3">Lake Benthic</strain>
    </source>
</reference>
<protein>
    <recommendedName>
        <fullName evidence="1">SGNH hydrolase-type esterase domain-containing protein</fullName>
    </recommendedName>
</protein>
<proteinExistence type="predicted"/>
<dbReference type="Gene3D" id="3.40.50.12700">
    <property type="match status" value="1"/>
</dbReference>
<evidence type="ECO:0000313" key="2">
    <source>
        <dbReference type="Ensembl" id="ENSGACP00000055176.1"/>
    </source>
</evidence>
<accession>A0AAQ4QV42</accession>
<dbReference type="Ensembl" id="ENSGACT00000072489.1">
    <property type="protein sequence ID" value="ENSGACP00000055176.1"/>
    <property type="gene ID" value="ENSGACG00000037211.1"/>
</dbReference>
<feature type="domain" description="SGNH hydrolase-type esterase" evidence="1">
    <location>
        <begin position="14"/>
        <end position="131"/>
    </location>
</feature>
<dbReference type="SUPFAM" id="SSF52266">
    <property type="entry name" value="SGNH hydrolase"/>
    <property type="match status" value="1"/>
</dbReference>
<keyword evidence="3" id="KW-1185">Reference proteome</keyword>
<dbReference type="CDD" id="cd00229">
    <property type="entry name" value="SGNH_hydrolase"/>
    <property type="match status" value="1"/>
</dbReference>